<proteinExistence type="predicted"/>
<reference evidence="1" key="1">
    <citation type="submission" date="2023-03" db="EMBL/GenBank/DDBJ databases">
        <authorList>
            <person name="Steffen K."/>
            <person name="Cardenas P."/>
        </authorList>
    </citation>
    <scope>NUCLEOTIDE SEQUENCE</scope>
</reference>
<evidence type="ECO:0000313" key="2">
    <source>
        <dbReference type="Proteomes" id="UP001174909"/>
    </source>
</evidence>
<gene>
    <name evidence="1" type="ORF">GBAR_LOCUS13307</name>
</gene>
<organism evidence="1 2">
    <name type="scientific">Geodia barretti</name>
    <name type="common">Barrett's horny sponge</name>
    <dbReference type="NCBI Taxonomy" id="519541"/>
    <lineage>
        <taxon>Eukaryota</taxon>
        <taxon>Metazoa</taxon>
        <taxon>Porifera</taxon>
        <taxon>Demospongiae</taxon>
        <taxon>Heteroscleromorpha</taxon>
        <taxon>Tetractinellida</taxon>
        <taxon>Astrophorina</taxon>
        <taxon>Geodiidae</taxon>
        <taxon>Geodia</taxon>
    </lineage>
</organism>
<dbReference type="SUPFAM" id="SSF52821">
    <property type="entry name" value="Rhodanese/Cell cycle control phosphatase"/>
    <property type="match status" value="1"/>
</dbReference>
<dbReference type="AlphaFoldDB" id="A0AA35WJG8"/>
<accession>A0AA35WJG8</accession>
<evidence type="ECO:0000313" key="1">
    <source>
        <dbReference type="EMBL" id="CAI8022674.1"/>
    </source>
</evidence>
<comment type="caution">
    <text evidence="1">The sequence shown here is derived from an EMBL/GenBank/DDBJ whole genome shotgun (WGS) entry which is preliminary data.</text>
</comment>
<dbReference type="InterPro" id="IPR036873">
    <property type="entry name" value="Rhodanese-like_dom_sf"/>
</dbReference>
<dbReference type="Proteomes" id="UP001174909">
    <property type="component" value="Unassembled WGS sequence"/>
</dbReference>
<dbReference type="EMBL" id="CASHTH010001972">
    <property type="protein sequence ID" value="CAI8022674.1"/>
    <property type="molecule type" value="Genomic_DNA"/>
</dbReference>
<protein>
    <submittedName>
        <fullName evidence="1">Uncharacterized protein</fullName>
    </submittedName>
</protein>
<keyword evidence="2" id="KW-1185">Reference proteome</keyword>
<dbReference type="Gene3D" id="3.40.250.10">
    <property type="entry name" value="Rhodanese-like domain"/>
    <property type="match status" value="1"/>
</dbReference>
<sequence>MSGEGRAAFLGERLARAQHLDIDEVSEQSSPYPHMIPSPHCFQTLVAKVRGHSLMEHYSHIALCNGHMDFCTIAQSI</sequence>
<name>A0AA35WJG8_GEOBA</name>